<keyword evidence="1" id="KW-0472">Membrane</keyword>
<dbReference type="AlphaFoldDB" id="A0A3N4L6R1"/>
<sequence length="85" mass="9601">MVEWGTVESIIVDTGFSYLVNLRLITLEVYYFAVVLPERVRTRNSRGNNASILLLQHSFGEMAFQRSKVRMYSTCGFGCTGCSLP</sequence>
<proteinExistence type="predicted"/>
<protein>
    <submittedName>
        <fullName evidence="2">Uncharacterized protein</fullName>
    </submittedName>
</protein>
<accession>A0A3N4L6R1</accession>
<evidence type="ECO:0000256" key="1">
    <source>
        <dbReference type="SAM" id="Phobius"/>
    </source>
</evidence>
<organism evidence="2 3">
    <name type="scientific">Morchella conica CCBAS932</name>
    <dbReference type="NCBI Taxonomy" id="1392247"/>
    <lineage>
        <taxon>Eukaryota</taxon>
        <taxon>Fungi</taxon>
        <taxon>Dikarya</taxon>
        <taxon>Ascomycota</taxon>
        <taxon>Pezizomycotina</taxon>
        <taxon>Pezizomycetes</taxon>
        <taxon>Pezizales</taxon>
        <taxon>Morchellaceae</taxon>
        <taxon>Morchella</taxon>
    </lineage>
</organism>
<keyword evidence="1" id="KW-1133">Transmembrane helix</keyword>
<dbReference type="Proteomes" id="UP000277580">
    <property type="component" value="Unassembled WGS sequence"/>
</dbReference>
<reference evidence="2 3" key="1">
    <citation type="journal article" date="2018" name="Nat. Ecol. Evol.">
        <title>Pezizomycetes genomes reveal the molecular basis of ectomycorrhizal truffle lifestyle.</title>
        <authorList>
            <person name="Murat C."/>
            <person name="Payen T."/>
            <person name="Noel B."/>
            <person name="Kuo A."/>
            <person name="Morin E."/>
            <person name="Chen J."/>
            <person name="Kohler A."/>
            <person name="Krizsan K."/>
            <person name="Balestrini R."/>
            <person name="Da Silva C."/>
            <person name="Montanini B."/>
            <person name="Hainaut M."/>
            <person name="Levati E."/>
            <person name="Barry K.W."/>
            <person name="Belfiori B."/>
            <person name="Cichocki N."/>
            <person name="Clum A."/>
            <person name="Dockter R.B."/>
            <person name="Fauchery L."/>
            <person name="Guy J."/>
            <person name="Iotti M."/>
            <person name="Le Tacon F."/>
            <person name="Lindquist E.A."/>
            <person name="Lipzen A."/>
            <person name="Malagnac F."/>
            <person name="Mello A."/>
            <person name="Molinier V."/>
            <person name="Miyauchi S."/>
            <person name="Poulain J."/>
            <person name="Riccioni C."/>
            <person name="Rubini A."/>
            <person name="Sitrit Y."/>
            <person name="Splivallo R."/>
            <person name="Traeger S."/>
            <person name="Wang M."/>
            <person name="Zifcakova L."/>
            <person name="Wipf D."/>
            <person name="Zambonelli A."/>
            <person name="Paolocci F."/>
            <person name="Nowrousian M."/>
            <person name="Ottonello S."/>
            <person name="Baldrian P."/>
            <person name="Spatafora J.W."/>
            <person name="Henrissat B."/>
            <person name="Nagy L.G."/>
            <person name="Aury J.M."/>
            <person name="Wincker P."/>
            <person name="Grigoriev I.V."/>
            <person name="Bonfante P."/>
            <person name="Martin F.M."/>
        </authorList>
    </citation>
    <scope>NUCLEOTIDE SEQUENCE [LARGE SCALE GENOMIC DNA]</scope>
    <source>
        <strain evidence="2 3">CCBAS932</strain>
    </source>
</reference>
<gene>
    <name evidence="2" type="ORF">P167DRAFT_118734</name>
</gene>
<name>A0A3N4L6R1_9PEZI</name>
<evidence type="ECO:0000313" key="3">
    <source>
        <dbReference type="Proteomes" id="UP000277580"/>
    </source>
</evidence>
<dbReference type="EMBL" id="ML119106">
    <property type="protein sequence ID" value="RPB17169.1"/>
    <property type="molecule type" value="Genomic_DNA"/>
</dbReference>
<keyword evidence="1" id="KW-0812">Transmembrane</keyword>
<feature type="transmembrane region" description="Helical" evidence="1">
    <location>
        <begin position="16"/>
        <end position="36"/>
    </location>
</feature>
<evidence type="ECO:0000313" key="2">
    <source>
        <dbReference type="EMBL" id="RPB17169.1"/>
    </source>
</evidence>
<keyword evidence="3" id="KW-1185">Reference proteome</keyword>
<dbReference type="InParanoid" id="A0A3N4L6R1"/>